<dbReference type="InterPro" id="IPR029039">
    <property type="entry name" value="Flavoprotein-like_sf"/>
</dbReference>
<reference evidence="1 2" key="1">
    <citation type="journal article" date="2014" name="Genome Announc.">
        <title>Draft Genome Sequence of Paenibacillus pini JCM 16418T, Isolated from the Rhizosphere of Pine Tree.</title>
        <authorList>
            <person name="Yuki M."/>
            <person name="Oshima K."/>
            <person name="Suda W."/>
            <person name="Oshida Y."/>
            <person name="Kitamura K."/>
            <person name="Iida Y."/>
            <person name="Hattori M."/>
            <person name="Ohkuma M."/>
        </authorList>
    </citation>
    <scope>NUCLEOTIDE SEQUENCE [LARGE SCALE GENOMIC DNA]</scope>
    <source>
        <strain evidence="1 2">JCM 16418</strain>
    </source>
</reference>
<evidence type="ECO:0000313" key="2">
    <source>
        <dbReference type="Proteomes" id="UP000019364"/>
    </source>
</evidence>
<dbReference type="Proteomes" id="UP000019364">
    <property type="component" value="Unassembled WGS sequence"/>
</dbReference>
<accession>W7YA23</accession>
<dbReference type="SUPFAM" id="SSF52218">
    <property type="entry name" value="Flavoproteins"/>
    <property type="match status" value="1"/>
</dbReference>
<sequence>MRKAIKVLAISGSLRQKSSNTALMNAIIALEPEYMEFTIFGGLGDLPHFNPDMLWTGSYLRVNL</sequence>
<organism evidence="1 2">
    <name type="scientific">Paenibacillus pini JCM 16418</name>
    <dbReference type="NCBI Taxonomy" id="1236976"/>
    <lineage>
        <taxon>Bacteria</taxon>
        <taxon>Bacillati</taxon>
        <taxon>Bacillota</taxon>
        <taxon>Bacilli</taxon>
        <taxon>Bacillales</taxon>
        <taxon>Paenibacillaceae</taxon>
        <taxon>Paenibacillus</taxon>
    </lineage>
</organism>
<name>W7YA23_9BACL</name>
<dbReference type="EMBL" id="BAVZ01000004">
    <property type="protein sequence ID" value="GAF07890.1"/>
    <property type="molecule type" value="Genomic_DNA"/>
</dbReference>
<dbReference type="eggNOG" id="COG0431">
    <property type="taxonomic scope" value="Bacteria"/>
</dbReference>
<gene>
    <name evidence="1" type="ORF">JCM16418_1923</name>
</gene>
<evidence type="ECO:0000313" key="1">
    <source>
        <dbReference type="EMBL" id="GAF07890.1"/>
    </source>
</evidence>
<dbReference type="AlphaFoldDB" id="W7YA23"/>
<dbReference type="STRING" id="1236976.JCM16418_1923"/>
<proteinExistence type="predicted"/>
<comment type="caution">
    <text evidence="1">The sequence shown here is derived from an EMBL/GenBank/DDBJ whole genome shotgun (WGS) entry which is preliminary data.</text>
</comment>
<dbReference type="RefSeq" id="WP_373280697.1">
    <property type="nucleotide sequence ID" value="NZ_BAVZ01000004.1"/>
</dbReference>
<protein>
    <submittedName>
        <fullName evidence="1">NADPH-dependent FMN reductase</fullName>
    </submittedName>
</protein>
<dbReference type="Gene3D" id="3.40.50.360">
    <property type="match status" value="1"/>
</dbReference>
<keyword evidence="2" id="KW-1185">Reference proteome</keyword>